<accession>A0A9D4B648</accession>
<name>A0A9D4B648_9SAUR</name>
<evidence type="ECO:0000313" key="2">
    <source>
        <dbReference type="Proteomes" id="UP000827986"/>
    </source>
</evidence>
<reference evidence="1" key="1">
    <citation type="submission" date="2021-09" db="EMBL/GenBank/DDBJ databases">
        <title>The genome of Mauremys mutica provides insights into the evolution of semi-aquatic lifestyle.</title>
        <authorList>
            <person name="Gong S."/>
            <person name="Gao Y."/>
        </authorList>
    </citation>
    <scope>NUCLEOTIDE SEQUENCE</scope>
    <source>
        <strain evidence="1">MM-2020</strain>
        <tissue evidence="1">Muscle</tissue>
    </source>
</reference>
<comment type="caution">
    <text evidence="1">The sequence shown here is derived from an EMBL/GenBank/DDBJ whole genome shotgun (WGS) entry which is preliminary data.</text>
</comment>
<organism evidence="1 2">
    <name type="scientific">Mauremys mutica</name>
    <name type="common">yellowpond turtle</name>
    <dbReference type="NCBI Taxonomy" id="74926"/>
    <lineage>
        <taxon>Eukaryota</taxon>
        <taxon>Metazoa</taxon>
        <taxon>Chordata</taxon>
        <taxon>Craniata</taxon>
        <taxon>Vertebrata</taxon>
        <taxon>Euteleostomi</taxon>
        <taxon>Archelosauria</taxon>
        <taxon>Testudinata</taxon>
        <taxon>Testudines</taxon>
        <taxon>Cryptodira</taxon>
        <taxon>Durocryptodira</taxon>
        <taxon>Testudinoidea</taxon>
        <taxon>Geoemydidae</taxon>
        <taxon>Geoemydinae</taxon>
        <taxon>Mauremys</taxon>
    </lineage>
</organism>
<gene>
    <name evidence="1" type="ORF">KIL84_005435</name>
</gene>
<sequence>MASLGTVQEASPGRLFHGQGSPLLTWARGQGLGNSDALRQFLCPAPTHCAQLSCLARSVPCLLPGSSKTLQAPCISCTNLTPGFFGRLLFCLGNPLPNRLPGRSLTSGPPRLAPAEKLLQASKHVPFP</sequence>
<dbReference type="Proteomes" id="UP000827986">
    <property type="component" value="Unassembled WGS sequence"/>
</dbReference>
<dbReference type="AlphaFoldDB" id="A0A9D4B648"/>
<proteinExistence type="predicted"/>
<evidence type="ECO:0000313" key="1">
    <source>
        <dbReference type="EMBL" id="KAH1181709.1"/>
    </source>
</evidence>
<dbReference type="EMBL" id="JAHDVG010000468">
    <property type="protein sequence ID" value="KAH1181709.1"/>
    <property type="molecule type" value="Genomic_DNA"/>
</dbReference>
<keyword evidence="2" id="KW-1185">Reference proteome</keyword>
<protein>
    <submittedName>
        <fullName evidence="1">Uncharacterized protein</fullName>
    </submittedName>
</protein>